<sequence length="69" mass="7526">MRKTTSINSEEAWKRLVYYGEVFGFVVAWIVGVVLVVQAAQANQKQANKPSIDSFAEVGLGNVSGKPLK</sequence>
<evidence type="ECO:0000313" key="3">
    <source>
        <dbReference type="Proteomes" id="UP000315750"/>
    </source>
</evidence>
<evidence type="ECO:0000256" key="1">
    <source>
        <dbReference type="SAM" id="Phobius"/>
    </source>
</evidence>
<gene>
    <name evidence="2" type="ORF">Pan181_54060</name>
</gene>
<accession>A0A518AWQ1</accession>
<keyword evidence="1" id="KW-1133">Transmembrane helix</keyword>
<keyword evidence="1" id="KW-0472">Membrane</keyword>
<name>A0A518AWQ1_9BACT</name>
<dbReference type="Proteomes" id="UP000315750">
    <property type="component" value="Chromosome"/>
</dbReference>
<protein>
    <submittedName>
        <fullName evidence="2">Uncharacterized protein</fullName>
    </submittedName>
</protein>
<keyword evidence="1" id="KW-0812">Transmembrane</keyword>
<organism evidence="2 3">
    <name type="scientific">Aeoliella mucimassa</name>
    <dbReference type="NCBI Taxonomy" id="2527972"/>
    <lineage>
        <taxon>Bacteria</taxon>
        <taxon>Pseudomonadati</taxon>
        <taxon>Planctomycetota</taxon>
        <taxon>Planctomycetia</taxon>
        <taxon>Pirellulales</taxon>
        <taxon>Lacipirellulaceae</taxon>
        <taxon>Aeoliella</taxon>
    </lineage>
</organism>
<dbReference type="KEGG" id="amuc:Pan181_54060"/>
<dbReference type="RefSeq" id="WP_145251889.1">
    <property type="nucleotide sequence ID" value="NZ_CP036278.1"/>
</dbReference>
<keyword evidence="3" id="KW-1185">Reference proteome</keyword>
<evidence type="ECO:0000313" key="2">
    <source>
        <dbReference type="EMBL" id="QDU59165.1"/>
    </source>
</evidence>
<dbReference type="AlphaFoldDB" id="A0A518AWQ1"/>
<dbReference type="EMBL" id="CP036278">
    <property type="protein sequence ID" value="QDU59165.1"/>
    <property type="molecule type" value="Genomic_DNA"/>
</dbReference>
<proteinExistence type="predicted"/>
<feature type="transmembrane region" description="Helical" evidence="1">
    <location>
        <begin position="16"/>
        <end position="37"/>
    </location>
</feature>
<reference evidence="2 3" key="1">
    <citation type="submission" date="2019-02" db="EMBL/GenBank/DDBJ databases">
        <title>Deep-cultivation of Planctomycetes and their phenomic and genomic characterization uncovers novel biology.</title>
        <authorList>
            <person name="Wiegand S."/>
            <person name="Jogler M."/>
            <person name="Boedeker C."/>
            <person name="Pinto D."/>
            <person name="Vollmers J."/>
            <person name="Rivas-Marin E."/>
            <person name="Kohn T."/>
            <person name="Peeters S.H."/>
            <person name="Heuer A."/>
            <person name="Rast P."/>
            <person name="Oberbeckmann S."/>
            <person name="Bunk B."/>
            <person name="Jeske O."/>
            <person name="Meyerdierks A."/>
            <person name="Storesund J.E."/>
            <person name="Kallscheuer N."/>
            <person name="Luecker S."/>
            <person name="Lage O.M."/>
            <person name="Pohl T."/>
            <person name="Merkel B.J."/>
            <person name="Hornburger P."/>
            <person name="Mueller R.-W."/>
            <person name="Bruemmer F."/>
            <person name="Labrenz M."/>
            <person name="Spormann A.M."/>
            <person name="Op den Camp H."/>
            <person name="Overmann J."/>
            <person name="Amann R."/>
            <person name="Jetten M.S.M."/>
            <person name="Mascher T."/>
            <person name="Medema M.H."/>
            <person name="Devos D.P."/>
            <person name="Kaster A.-K."/>
            <person name="Ovreas L."/>
            <person name="Rohde M."/>
            <person name="Galperin M.Y."/>
            <person name="Jogler C."/>
        </authorList>
    </citation>
    <scope>NUCLEOTIDE SEQUENCE [LARGE SCALE GENOMIC DNA]</scope>
    <source>
        <strain evidence="2 3">Pan181</strain>
    </source>
</reference>